<dbReference type="InterPro" id="IPR051162">
    <property type="entry name" value="T4SS_component"/>
</dbReference>
<evidence type="ECO:0000256" key="1">
    <source>
        <dbReference type="SAM" id="MobiDB-lite"/>
    </source>
</evidence>
<dbReference type="PANTHER" id="PTHR30121">
    <property type="entry name" value="UNCHARACTERIZED PROTEIN YJGR-RELATED"/>
    <property type="match status" value="1"/>
</dbReference>
<evidence type="ECO:0000259" key="2">
    <source>
        <dbReference type="Pfam" id="PF01935"/>
    </source>
</evidence>
<dbReference type="PANTHER" id="PTHR30121:SF6">
    <property type="entry name" value="SLR6007 PROTEIN"/>
    <property type="match status" value="1"/>
</dbReference>
<dbReference type="Proteomes" id="UP001500212">
    <property type="component" value="Unassembled WGS sequence"/>
</dbReference>
<dbReference type="Pfam" id="PF01935">
    <property type="entry name" value="DUF87"/>
    <property type="match status" value="1"/>
</dbReference>
<gene>
    <name evidence="4" type="ORF">GCM10023195_76680</name>
</gene>
<organism evidence="4 5">
    <name type="scientific">Actinoallomurus liliacearum</name>
    <dbReference type="NCBI Taxonomy" id="1080073"/>
    <lineage>
        <taxon>Bacteria</taxon>
        <taxon>Bacillati</taxon>
        <taxon>Actinomycetota</taxon>
        <taxon>Actinomycetes</taxon>
        <taxon>Streptosporangiales</taxon>
        <taxon>Thermomonosporaceae</taxon>
        <taxon>Actinoallomurus</taxon>
    </lineage>
</organism>
<dbReference type="Pfam" id="PF19044">
    <property type="entry name" value="P-loop_TraG"/>
    <property type="match status" value="1"/>
</dbReference>
<dbReference type="Gene3D" id="1.10.8.730">
    <property type="match status" value="1"/>
</dbReference>
<evidence type="ECO:0000313" key="4">
    <source>
        <dbReference type="EMBL" id="GAA4617203.1"/>
    </source>
</evidence>
<proteinExistence type="predicted"/>
<evidence type="ECO:0008006" key="6">
    <source>
        <dbReference type="Google" id="ProtNLM"/>
    </source>
</evidence>
<dbReference type="Gene3D" id="3.40.50.300">
    <property type="entry name" value="P-loop containing nucleotide triphosphate hydrolases"/>
    <property type="match status" value="1"/>
</dbReference>
<keyword evidence="5" id="KW-1185">Reference proteome</keyword>
<protein>
    <recommendedName>
        <fullName evidence="6">Conjugal transfer protein TraC</fullName>
    </recommendedName>
</protein>
<comment type="caution">
    <text evidence="4">The sequence shown here is derived from an EMBL/GenBank/DDBJ whole genome shotgun (WGS) entry which is preliminary data.</text>
</comment>
<dbReference type="InterPro" id="IPR027417">
    <property type="entry name" value="P-loop_NTPase"/>
</dbReference>
<feature type="domain" description="TraG P-loop" evidence="3">
    <location>
        <begin position="420"/>
        <end position="549"/>
    </location>
</feature>
<feature type="domain" description="Helicase HerA central" evidence="2">
    <location>
        <begin position="247"/>
        <end position="309"/>
    </location>
</feature>
<dbReference type="SUPFAM" id="SSF52540">
    <property type="entry name" value="P-loop containing nucleoside triphosphate hydrolases"/>
    <property type="match status" value="1"/>
</dbReference>
<feature type="region of interest" description="Disordered" evidence="1">
    <location>
        <begin position="585"/>
        <end position="612"/>
    </location>
</feature>
<dbReference type="InterPro" id="IPR002789">
    <property type="entry name" value="HerA_central"/>
</dbReference>
<dbReference type="InterPro" id="IPR043964">
    <property type="entry name" value="P-loop_TraG"/>
</dbReference>
<dbReference type="EMBL" id="BAABHJ010000039">
    <property type="protein sequence ID" value="GAA4617203.1"/>
    <property type="molecule type" value="Genomic_DNA"/>
</dbReference>
<evidence type="ECO:0000313" key="5">
    <source>
        <dbReference type="Proteomes" id="UP001500212"/>
    </source>
</evidence>
<dbReference type="RefSeq" id="WP_345365443.1">
    <property type="nucleotide sequence ID" value="NZ_BAABHJ010000039.1"/>
</dbReference>
<name>A0ABP8TY82_9ACTN</name>
<feature type="region of interest" description="Disordered" evidence="1">
    <location>
        <begin position="1"/>
        <end position="26"/>
    </location>
</feature>
<sequence>MSARRLPWTRTRTDAEPTVASPIGPPGVAVQPRRLDLGEGMCASLVVTGYPREVGLGWLEPLLTYPGRLDVAVHVEPIPPQLAATRLRRQLARLEAGARSDFEHGRLVDFGADTAAGDAQDLAARLARSEVRLFRVGLTLTIHAHTPEQLDDEIARVRALAAGLLIDAKPATFRSLQGWITTLPLGVDLLDVKRTFDTSALAAAFPFTSPDLHADLGEHAVLYGVNAASSSLVMWDRFTCDNHNSVILARSGAGKSYLAKLDILRSLFTGVEVCVIDPENEYERLAHAVGGAHLALGAEGVRLNPFDLPPGAHRSSTDALTRRALFIHTFISVLLETPLTPADRAALDRAIVAAYHSAGLTADPRTWTRQPPVLADLAHTLQTDGDPAANELAARLAPYVTGTWRQLFDGPTTTRPDSHLIVFSLRDLPEELKTVGTLLTLDAVWRRVTDPTMRKPRLVVVDEGWLLMRQPEGARFLFRMAKASRKHWAGLSVITQDAADVLGSDLGQAVVANAATQILLRQAPQALDQITEAFHLTDGERQLLASAHRGQGLLAAGSDRVAFEVVASPAEHALATTDPKFLAELDQQPTGGFTGSPRRGPYALPDEEDDDL</sequence>
<reference evidence="5" key="1">
    <citation type="journal article" date="2019" name="Int. J. Syst. Evol. Microbiol.">
        <title>The Global Catalogue of Microorganisms (GCM) 10K type strain sequencing project: providing services to taxonomists for standard genome sequencing and annotation.</title>
        <authorList>
            <consortium name="The Broad Institute Genomics Platform"/>
            <consortium name="The Broad Institute Genome Sequencing Center for Infectious Disease"/>
            <person name="Wu L."/>
            <person name="Ma J."/>
        </authorList>
    </citation>
    <scope>NUCLEOTIDE SEQUENCE [LARGE SCALE GENOMIC DNA]</scope>
    <source>
        <strain evidence="5">JCM 17938</strain>
    </source>
</reference>
<accession>A0ABP8TY82</accession>
<evidence type="ECO:0000259" key="3">
    <source>
        <dbReference type="Pfam" id="PF19044"/>
    </source>
</evidence>